<gene>
    <name evidence="2" type="ORF">RRG08_043862</name>
</gene>
<reference evidence="2" key="1">
    <citation type="journal article" date="2023" name="G3 (Bethesda)">
        <title>A reference genome for the long-term kleptoplast-retaining sea slug Elysia crispata morphotype clarki.</title>
        <authorList>
            <person name="Eastman K.E."/>
            <person name="Pendleton A.L."/>
            <person name="Shaikh M.A."/>
            <person name="Suttiyut T."/>
            <person name="Ogas R."/>
            <person name="Tomko P."/>
            <person name="Gavelis G."/>
            <person name="Widhalm J.R."/>
            <person name="Wisecaver J.H."/>
        </authorList>
    </citation>
    <scope>NUCLEOTIDE SEQUENCE</scope>
    <source>
        <strain evidence="2">ECLA1</strain>
    </source>
</reference>
<keyword evidence="3" id="KW-1185">Reference proteome</keyword>
<proteinExistence type="predicted"/>
<dbReference type="EMBL" id="JAWDGP010007564">
    <property type="protein sequence ID" value="KAK3713280.1"/>
    <property type="molecule type" value="Genomic_DNA"/>
</dbReference>
<name>A0AAE1CMM1_9GAST</name>
<protein>
    <submittedName>
        <fullName evidence="2">Uncharacterized protein</fullName>
    </submittedName>
</protein>
<dbReference type="Proteomes" id="UP001283361">
    <property type="component" value="Unassembled WGS sequence"/>
</dbReference>
<sequence>MSLLEFGGGGWQSRRAGDDHRKRINQSRRADHTMGDQRQGSPPQSGRRKQGQSAQRTDHRRGMTTTVQYGARALDSATRGITKYRKVTKT</sequence>
<organism evidence="2 3">
    <name type="scientific">Elysia crispata</name>
    <name type="common">lettuce slug</name>
    <dbReference type="NCBI Taxonomy" id="231223"/>
    <lineage>
        <taxon>Eukaryota</taxon>
        <taxon>Metazoa</taxon>
        <taxon>Spiralia</taxon>
        <taxon>Lophotrochozoa</taxon>
        <taxon>Mollusca</taxon>
        <taxon>Gastropoda</taxon>
        <taxon>Heterobranchia</taxon>
        <taxon>Euthyneura</taxon>
        <taxon>Panpulmonata</taxon>
        <taxon>Sacoglossa</taxon>
        <taxon>Placobranchoidea</taxon>
        <taxon>Plakobranchidae</taxon>
        <taxon>Elysia</taxon>
    </lineage>
</organism>
<dbReference type="AlphaFoldDB" id="A0AAE1CMM1"/>
<feature type="region of interest" description="Disordered" evidence="1">
    <location>
        <begin position="1"/>
        <end position="70"/>
    </location>
</feature>
<evidence type="ECO:0000313" key="3">
    <source>
        <dbReference type="Proteomes" id="UP001283361"/>
    </source>
</evidence>
<comment type="caution">
    <text evidence="2">The sequence shown here is derived from an EMBL/GenBank/DDBJ whole genome shotgun (WGS) entry which is preliminary data.</text>
</comment>
<feature type="compositionally biased region" description="Gly residues" evidence="1">
    <location>
        <begin position="1"/>
        <end position="11"/>
    </location>
</feature>
<evidence type="ECO:0000313" key="2">
    <source>
        <dbReference type="EMBL" id="KAK3713280.1"/>
    </source>
</evidence>
<evidence type="ECO:0000256" key="1">
    <source>
        <dbReference type="SAM" id="MobiDB-lite"/>
    </source>
</evidence>
<accession>A0AAE1CMM1</accession>